<dbReference type="Gene3D" id="1.10.1170.10">
    <property type="entry name" value="Inhibitor Of Apoptosis Protein (2mihbC-IAP-1), Chain A"/>
    <property type="match status" value="1"/>
</dbReference>
<gene>
    <name evidence="2" type="ORF">ACJMK2_028089</name>
</gene>
<feature type="non-terminal residue" evidence="2">
    <location>
        <position position="1"/>
    </location>
</feature>
<feature type="region of interest" description="Disordered" evidence="1">
    <location>
        <begin position="211"/>
        <end position="243"/>
    </location>
</feature>
<organism evidence="2 3">
    <name type="scientific">Sinanodonta woodiana</name>
    <name type="common">Chinese pond mussel</name>
    <name type="synonym">Anodonta woodiana</name>
    <dbReference type="NCBI Taxonomy" id="1069815"/>
    <lineage>
        <taxon>Eukaryota</taxon>
        <taxon>Metazoa</taxon>
        <taxon>Spiralia</taxon>
        <taxon>Lophotrochozoa</taxon>
        <taxon>Mollusca</taxon>
        <taxon>Bivalvia</taxon>
        <taxon>Autobranchia</taxon>
        <taxon>Heteroconchia</taxon>
        <taxon>Palaeoheterodonta</taxon>
        <taxon>Unionida</taxon>
        <taxon>Unionoidea</taxon>
        <taxon>Unionidae</taxon>
        <taxon>Unioninae</taxon>
        <taxon>Sinanodonta</taxon>
    </lineage>
</organism>
<evidence type="ECO:0000313" key="3">
    <source>
        <dbReference type="Proteomes" id="UP001634394"/>
    </source>
</evidence>
<comment type="caution">
    <text evidence="2">The sequence shown here is derived from an EMBL/GenBank/DDBJ whole genome shotgun (WGS) entry which is preliminary data.</text>
</comment>
<protein>
    <submittedName>
        <fullName evidence="2">Uncharacterized protein</fullName>
    </submittedName>
</protein>
<feature type="compositionally biased region" description="Polar residues" evidence="1">
    <location>
        <begin position="521"/>
        <end position="530"/>
    </location>
</feature>
<dbReference type="PROSITE" id="PS50143">
    <property type="entry name" value="BIR_REPEAT_2"/>
    <property type="match status" value="1"/>
</dbReference>
<accession>A0ABD3X7H4</accession>
<dbReference type="SUPFAM" id="SSF57924">
    <property type="entry name" value="Inhibitor of apoptosis (IAP) repeat"/>
    <property type="match status" value="1"/>
</dbReference>
<proteinExistence type="predicted"/>
<dbReference type="InterPro" id="IPR001370">
    <property type="entry name" value="BIR_rpt"/>
</dbReference>
<dbReference type="Pfam" id="PF00653">
    <property type="entry name" value="BIR"/>
    <property type="match status" value="1"/>
</dbReference>
<keyword evidence="3" id="KW-1185">Reference proteome</keyword>
<dbReference type="SMART" id="SM00238">
    <property type="entry name" value="BIR"/>
    <property type="match status" value="1"/>
</dbReference>
<evidence type="ECO:0000256" key="1">
    <source>
        <dbReference type="SAM" id="MobiDB-lite"/>
    </source>
</evidence>
<dbReference type="AlphaFoldDB" id="A0ABD3X7H4"/>
<reference evidence="2 3" key="1">
    <citation type="submission" date="2024-11" db="EMBL/GenBank/DDBJ databases">
        <title>Chromosome-level genome assembly of the freshwater bivalve Anodonta woodiana.</title>
        <authorList>
            <person name="Chen X."/>
        </authorList>
    </citation>
    <scope>NUCLEOTIDE SEQUENCE [LARGE SCALE GENOMIC DNA]</scope>
    <source>
        <strain evidence="2">MN2024</strain>
        <tissue evidence="2">Gills</tissue>
    </source>
</reference>
<name>A0ABD3X7H4_SINWO</name>
<dbReference type="EMBL" id="JBJQND010000003">
    <property type="protein sequence ID" value="KAL3881685.1"/>
    <property type="molecule type" value="Genomic_DNA"/>
</dbReference>
<sequence length="530" mass="60357">SELVAHNCFIEPVDMVINLLFRKIDVLSPELYPDEDNIRKTYLDFFGMLSSVMKNKMIDLSLMEKSRFSVHEMKQYLNKGGSTEASEAIFKMIEINPMLDRCLLRYDSKSKKLEMPELFKEVLQVTKGQKTDDRLECIQAINKRLQEIGIQLGEEELEKVIKEPQRMDEIIHQINHENHPESEETVSEDLEKDDTKKKFYGYSEDSILHPRQDKCSDSVECQRPKQDADKDCDASSKKVPTQGKIPVEQPQTCLVPGQLCEHVVRAEFNARHPDWPMSMSHSPQSVAHAGLVYEGDKVFRCQYCQGIFSRRELDGNLDLMEKHKESCPDCLFVLANKNKLVQSPCQVTGKEDGPIVEMVKDKFCEGKPSTESSPPAVDKTGQLEQDFLQQGFQEKDVEIVVGAERKTEKFENKLNLSSSFEEKKYPLNKMDSVMMEGDEYQHPSDPSVFELTANHTDIKCPIDLKCTEDETNLSLVMGNTKPNILNLTDQQGSEENNLNGVDLSTTEKKTAINLEEGDSPPKSSLFLQLL</sequence>
<dbReference type="Proteomes" id="UP001634394">
    <property type="component" value="Unassembled WGS sequence"/>
</dbReference>
<evidence type="ECO:0000313" key="2">
    <source>
        <dbReference type="EMBL" id="KAL3881685.1"/>
    </source>
</evidence>
<feature type="region of interest" description="Disordered" evidence="1">
    <location>
        <begin position="511"/>
        <end position="530"/>
    </location>
</feature>
<feature type="compositionally biased region" description="Basic and acidic residues" evidence="1">
    <location>
        <begin position="211"/>
        <end position="236"/>
    </location>
</feature>